<accession>A0A2S7W881</accession>
<feature type="compositionally biased region" description="Polar residues" evidence="1">
    <location>
        <begin position="1"/>
        <end position="18"/>
    </location>
</feature>
<feature type="region of interest" description="Disordered" evidence="1">
    <location>
        <begin position="1"/>
        <end position="23"/>
    </location>
</feature>
<evidence type="ECO:0000313" key="2">
    <source>
        <dbReference type="EMBL" id="PQJ73838.1"/>
    </source>
</evidence>
<keyword evidence="3" id="KW-1185">Reference proteome</keyword>
<evidence type="ECO:0000313" key="3">
    <source>
        <dbReference type="Proteomes" id="UP000237608"/>
    </source>
</evidence>
<dbReference type="AlphaFoldDB" id="A0A2S7W881"/>
<gene>
    <name evidence="2" type="ORF">BTO13_00445</name>
</gene>
<evidence type="ECO:0000256" key="1">
    <source>
        <dbReference type="SAM" id="MobiDB-lite"/>
    </source>
</evidence>
<sequence>MGQSSDMKNNKKTPNQKSFLEGKYSKNVSKNHETYLGTTIPEGYFAASKMAILEKINLENEAQKSKKKTVFWLQPRFKYAVAASLVLLFGLSVWFQNIHQPTKNNTSDFELLTFSEDVLLSAVLLEDDQMDAYSNITLMNEIVIKAELSEQKMEDMLLNSLFVEDSLLNNYTEKNFIESIIL</sequence>
<reference evidence="2 3" key="1">
    <citation type="submission" date="2016-12" db="EMBL/GenBank/DDBJ databases">
        <title>Trade-off between light-utilization and light-protection in marine flavobacteria.</title>
        <authorList>
            <person name="Kumagai Y."/>
            <person name="Yoshizawa S."/>
            <person name="Kogure K."/>
            <person name="Iwasaki W."/>
        </authorList>
    </citation>
    <scope>NUCLEOTIDE SEQUENCE [LARGE SCALE GENOMIC DNA]</scope>
    <source>
        <strain evidence="2 3">KCTC 22729</strain>
    </source>
</reference>
<comment type="caution">
    <text evidence="2">The sequence shown here is derived from an EMBL/GenBank/DDBJ whole genome shotgun (WGS) entry which is preliminary data.</text>
</comment>
<organism evidence="2 3">
    <name type="scientific">Polaribacter gangjinensis</name>
    <dbReference type="NCBI Taxonomy" id="574710"/>
    <lineage>
        <taxon>Bacteria</taxon>
        <taxon>Pseudomonadati</taxon>
        <taxon>Bacteroidota</taxon>
        <taxon>Flavobacteriia</taxon>
        <taxon>Flavobacteriales</taxon>
        <taxon>Flavobacteriaceae</taxon>
    </lineage>
</organism>
<name>A0A2S7W881_9FLAO</name>
<protein>
    <submittedName>
        <fullName evidence="2">Uncharacterized protein</fullName>
    </submittedName>
</protein>
<proteinExistence type="predicted"/>
<dbReference type="EMBL" id="MSCL01000001">
    <property type="protein sequence ID" value="PQJ73838.1"/>
    <property type="molecule type" value="Genomic_DNA"/>
</dbReference>
<dbReference type="Proteomes" id="UP000237608">
    <property type="component" value="Unassembled WGS sequence"/>
</dbReference>